<dbReference type="GO" id="GO:0006506">
    <property type="term" value="P:GPI anchor biosynthetic process"/>
    <property type="evidence" value="ECO:0007669"/>
    <property type="project" value="TreeGrafter"/>
</dbReference>
<keyword evidence="4 7" id="KW-0256">Endoplasmic reticulum</keyword>
<proteinExistence type="inferred from homology"/>
<protein>
    <recommendedName>
        <fullName evidence="7">Dolichol-phosphate mannosyltransferase subunit 3</fullName>
    </recommendedName>
</protein>
<comment type="subcellular location">
    <subcellularLocation>
        <location evidence="1 7">Endoplasmic reticulum membrane</location>
        <topology evidence="1 7">Multi-pass membrane protein</topology>
    </subcellularLocation>
</comment>
<feature type="transmembrane region" description="Helical" evidence="7">
    <location>
        <begin position="36"/>
        <end position="56"/>
    </location>
</feature>
<dbReference type="GO" id="GO:0005789">
    <property type="term" value="C:endoplasmic reticulum membrane"/>
    <property type="evidence" value="ECO:0007669"/>
    <property type="project" value="UniProtKB-SubCell"/>
</dbReference>
<evidence type="ECO:0000256" key="4">
    <source>
        <dbReference type="ARBA" id="ARBA00022824"/>
    </source>
</evidence>
<comment type="caution">
    <text evidence="7">Lacks conserved residue(s) required for the propagation of feature annotation.</text>
</comment>
<dbReference type="Pfam" id="PF08285">
    <property type="entry name" value="DPM3"/>
    <property type="match status" value="1"/>
</dbReference>
<comment type="pathway">
    <text evidence="7">Protein modification; protein glycosylation.</text>
</comment>
<dbReference type="OrthoDB" id="2014333at2759"/>
<evidence type="ECO:0000256" key="7">
    <source>
        <dbReference type="RuleBase" id="RU365085"/>
    </source>
</evidence>
<reference evidence="8" key="1">
    <citation type="submission" date="2020-11" db="EMBL/GenBank/DDBJ databases">
        <authorList>
            <person name="Tran Van P."/>
        </authorList>
    </citation>
    <scope>NUCLEOTIDE SEQUENCE</scope>
</reference>
<dbReference type="AlphaFoldDB" id="A0A7R8WPD8"/>
<dbReference type="UniPathway" id="UPA00378"/>
<evidence type="ECO:0000256" key="1">
    <source>
        <dbReference type="ARBA" id="ARBA00004477"/>
    </source>
</evidence>
<organism evidence="8">
    <name type="scientific">Cyprideis torosa</name>
    <dbReference type="NCBI Taxonomy" id="163714"/>
    <lineage>
        <taxon>Eukaryota</taxon>
        <taxon>Metazoa</taxon>
        <taxon>Ecdysozoa</taxon>
        <taxon>Arthropoda</taxon>
        <taxon>Crustacea</taxon>
        <taxon>Oligostraca</taxon>
        <taxon>Ostracoda</taxon>
        <taxon>Podocopa</taxon>
        <taxon>Podocopida</taxon>
        <taxon>Cytherocopina</taxon>
        <taxon>Cytheroidea</taxon>
        <taxon>Cytherideidae</taxon>
        <taxon>Cyprideis</taxon>
    </lineage>
</organism>
<evidence type="ECO:0000256" key="3">
    <source>
        <dbReference type="ARBA" id="ARBA00022692"/>
    </source>
</evidence>
<keyword evidence="6 7" id="KW-0472">Membrane</keyword>
<keyword evidence="5 7" id="KW-1133">Transmembrane helix</keyword>
<comment type="subunit">
    <text evidence="7">Component of the dolichol-phosphate mannose (DPM) synthase complex.</text>
</comment>
<evidence type="ECO:0000256" key="6">
    <source>
        <dbReference type="ARBA" id="ARBA00023136"/>
    </source>
</evidence>
<dbReference type="InterPro" id="IPR013174">
    <property type="entry name" value="DPM3"/>
</dbReference>
<keyword evidence="3 7" id="KW-0812">Transmembrane</keyword>
<dbReference type="EMBL" id="OB664479">
    <property type="protein sequence ID" value="CAD7232299.1"/>
    <property type="molecule type" value="Genomic_DNA"/>
</dbReference>
<gene>
    <name evidence="8" type="ORF">CTOB1V02_LOCUS10135</name>
</gene>
<name>A0A7R8WPD8_9CRUS</name>
<dbReference type="PANTHER" id="PTHR16433">
    <property type="entry name" value="DOLICHOL-PHOSPHATE MANNOSYLTRANSFERASE SUBUNIT 3"/>
    <property type="match status" value="1"/>
</dbReference>
<accession>A0A7R8WPD8</accession>
<evidence type="ECO:0000313" key="8">
    <source>
        <dbReference type="EMBL" id="CAD7232299.1"/>
    </source>
</evidence>
<dbReference type="GO" id="GO:0033185">
    <property type="term" value="C:dolichol-phosphate-mannose synthase complex"/>
    <property type="evidence" value="ECO:0007669"/>
    <property type="project" value="TreeGrafter"/>
</dbReference>
<dbReference type="PANTHER" id="PTHR16433:SF0">
    <property type="entry name" value="DOLICHOL-PHOSPHATE MANNOSYLTRANSFERASE SUBUNIT 3"/>
    <property type="match status" value="1"/>
</dbReference>
<evidence type="ECO:0000256" key="2">
    <source>
        <dbReference type="ARBA" id="ARBA00010430"/>
    </source>
</evidence>
<comment type="function">
    <text evidence="7">Stabilizer subunit of the dolichol-phosphate mannose (DPM) synthase complex; tethers catalytic subunit to the ER.</text>
</comment>
<comment type="similarity">
    <text evidence="2 7">Belongs to the DPM3 family.</text>
</comment>
<evidence type="ECO:0000256" key="5">
    <source>
        <dbReference type="ARBA" id="ARBA00022989"/>
    </source>
</evidence>
<sequence>MTRLAHWLLGLIVASLIWLTWLSTLASISVHALLVPAYFVIAFGIYCIVILSYRVATFNECPEAATQMRQDIEEARADLLRRGYVF</sequence>